<dbReference type="Gene3D" id="3.20.20.80">
    <property type="entry name" value="Glycosidases"/>
    <property type="match status" value="1"/>
</dbReference>
<comment type="similarity">
    <text evidence="1 6">Belongs to the glycosyl hydrolase 35 family.</text>
</comment>
<gene>
    <name evidence="11" type="ORF">ABENE_07465</name>
</gene>
<dbReference type="GO" id="GO:0004565">
    <property type="term" value="F:beta-galactosidase activity"/>
    <property type="evidence" value="ECO:0007669"/>
    <property type="project" value="UniProtKB-EC"/>
</dbReference>
<dbReference type="Gene3D" id="2.60.120.260">
    <property type="entry name" value="Galactose-binding domain-like"/>
    <property type="match status" value="2"/>
</dbReference>
<dbReference type="InterPro" id="IPR006311">
    <property type="entry name" value="TAT_signal"/>
</dbReference>
<feature type="domain" description="Glycoside hydrolase 35 catalytic" evidence="8">
    <location>
        <begin position="40"/>
        <end position="356"/>
    </location>
</feature>
<sequence>MTTRRDFLAALSATAAMGGLIPAGAALAANARFGIAGDDFVLDGKPIHLMAGEMHYPRIPRELWRDRLKKLKALGLNMLCTYVFWNAHERRKGEYDFSGNLDLAAWIKTAQEEGLWVLLRPGPYICGEWDSGGYPGWFLNDPDIKPRSLDPRYMQPSGEWMKRIGQEVAHLEIDKGGPILMTQVENEYGSYGNDLVYMRAVKDQVRAAGFDGMLYTVDGAAVLQNGALPELFNGINFGTHDKAKNEFAAYDTFKTGGPRMCTELWGGWFDHYGEMHSSMPIPPLIESLQWMLDNKISISFYMLHGGTSFGFDAGANFDKNSKTYQPDISSYDYDAMLDEAGRPTPKYEAAKALFQKYLPAERFTAMPEPEKAIDIKRFRLSEAAPLSQLLGKPVSAAQPRTLEQLDQPHGIMIYRHKATTALKGALSFGEVRDYAMVSVGGAPAGTLDRRYHETSLDISARKGDVVEVLVDTMGRINYGDQIGKDQKGLIGEVRLGGKTLNGWAHYSLPLDDVGALTFARGHVDGPAFYRGHFEVTEVGYSFLDLRGWGKGYVWVNGHNLGRHWSVGPQHAVFVPAPYLKAGLNEVIVLDLHEGAERSLAGTKNQIWDRPGLVAL</sequence>
<feature type="signal peptide" evidence="7">
    <location>
        <begin position="1"/>
        <end position="28"/>
    </location>
</feature>
<dbReference type="Pfam" id="PF21467">
    <property type="entry name" value="BetaGal_gal-bd"/>
    <property type="match status" value="1"/>
</dbReference>
<keyword evidence="3 5" id="KW-0326">Glycosidase</keyword>
<dbReference type="STRING" id="1121022.GCA_000376105_02883"/>
<evidence type="ECO:0000256" key="7">
    <source>
        <dbReference type="SAM" id="SignalP"/>
    </source>
</evidence>
<feature type="chain" id="PRO_5004727605" description="Beta-galactosidase" evidence="7">
    <location>
        <begin position="29"/>
        <end position="615"/>
    </location>
</feature>
<evidence type="ECO:0000256" key="5">
    <source>
        <dbReference type="RuleBase" id="RU000675"/>
    </source>
</evidence>
<dbReference type="Pfam" id="PF01301">
    <property type="entry name" value="Glyco_hydro_35"/>
    <property type="match status" value="1"/>
</dbReference>
<evidence type="ECO:0000256" key="6">
    <source>
        <dbReference type="RuleBase" id="RU003679"/>
    </source>
</evidence>
<dbReference type="PROSITE" id="PS01182">
    <property type="entry name" value="GLYCOSYL_HYDROL_F35"/>
    <property type="match status" value="1"/>
</dbReference>
<keyword evidence="2 5" id="KW-0378">Hydrolase</keyword>
<dbReference type="Pfam" id="PF21317">
    <property type="entry name" value="BetaGal_ABD_1"/>
    <property type="match status" value="1"/>
</dbReference>
<evidence type="ECO:0000313" key="12">
    <source>
        <dbReference type="Proteomes" id="UP000017837"/>
    </source>
</evidence>
<dbReference type="InterPro" id="IPR017853">
    <property type="entry name" value="GH"/>
</dbReference>
<evidence type="ECO:0000313" key="11">
    <source>
        <dbReference type="EMBL" id="ESQ92649.1"/>
    </source>
</evidence>
<protein>
    <recommendedName>
        <fullName evidence="5">Beta-galactosidase</fullName>
        <ecNumber evidence="5">3.2.1.23</ecNumber>
    </recommendedName>
</protein>
<dbReference type="InterPro" id="IPR031330">
    <property type="entry name" value="Gly_Hdrlase_35_cat"/>
</dbReference>
<evidence type="ECO:0000256" key="3">
    <source>
        <dbReference type="ARBA" id="ARBA00023295"/>
    </source>
</evidence>
<evidence type="ECO:0000256" key="4">
    <source>
        <dbReference type="PIRSR" id="PIRSR006336-1"/>
    </source>
</evidence>
<dbReference type="AlphaFoldDB" id="V4PZ08"/>
<accession>V4PZ08</accession>
<dbReference type="InterPro" id="IPR019801">
    <property type="entry name" value="Glyco_hydro_35_CS"/>
</dbReference>
<evidence type="ECO:0000256" key="1">
    <source>
        <dbReference type="ARBA" id="ARBA00009809"/>
    </source>
</evidence>
<comment type="catalytic activity">
    <reaction evidence="5">
        <text>Hydrolysis of terminal non-reducing beta-D-galactose residues in beta-D-galactosides.</text>
        <dbReference type="EC" id="3.2.1.23"/>
    </reaction>
</comment>
<organism evidence="11 12">
    <name type="scientific">Asticcacaulis benevestitus DSM 16100 = ATCC BAA-896</name>
    <dbReference type="NCBI Taxonomy" id="1121022"/>
    <lineage>
        <taxon>Bacteria</taxon>
        <taxon>Pseudomonadati</taxon>
        <taxon>Pseudomonadota</taxon>
        <taxon>Alphaproteobacteria</taxon>
        <taxon>Caulobacterales</taxon>
        <taxon>Caulobacteraceae</taxon>
        <taxon>Asticcacaulis</taxon>
    </lineage>
</organism>
<dbReference type="InterPro" id="IPR001944">
    <property type="entry name" value="Glycoside_Hdrlase_35"/>
</dbReference>
<feature type="active site" description="Proton donor" evidence="4">
    <location>
        <position position="187"/>
    </location>
</feature>
<dbReference type="SUPFAM" id="SSF51445">
    <property type="entry name" value="(Trans)glycosidases"/>
    <property type="match status" value="1"/>
</dbReference>
<dbReference type="InterPro" id="IPR026283">
    <property type="entry name" value="B-gal_1-like"/>
</dbReference>
<dbReference type="Proteomes" id="UP000017837">
    <property type="component" value="Unassembled WGS sequence"/>
</dbReference>
<evidence type="ECO:0000259" key="10">
    <source>
        <dbReference type="Pfam" id="PF21467"/>
    </source>
</evidence>
<dbReference type="InterPro" id="IPR008979">
    <property type="entry name" value="Galactose-bd-like_sf"/>
</dbReference>
<dbReference type="GO" id="GO:0005975">
    <property type="term" value="P:carbohydrate metabolic process"/>
    <property type="evidence" value="ECO:0007669"/>
    <property type="project" value="InterPro"/>
</dbReference>
<reference evidence="11 12" key="1">
    <citation type="journal article" date="2014" name="Nature">
        <title>Sequential evolution of bacterial morphology by co-option of a developmental regulator.</title>
        <authorList>
            <person name="Jiang C."/>
            <person name="Brown P.J."/>
            <person name="Ducret A."/>
            <person name="Brun Y.V."/>
        </authorList>
    </citation>
    <scope>NUCLEOTIDE SEQUENCE [LARGE SCALE GENOMIC DNA]</scope>
    <source>
        <strain evidence="11 12">DSM 16100</strain>
    </source>
</reference>
<dbReference type="PIRSF" id="PIRSF006336">
    <property type="entry name" value="B-gal"/>
    <property type="match status" value="1"/>
</dbReference>
<name>V4PZ08_9CAUL</name>
<evidence type="ECO:0000256" key="2">
    <source>
        <dbReference type="ARBA" id="ARBA00022801"/>
    </source>
</evidence>
<dbReference type="OrthoDB" id="9813184at2"/>
<dbReference type="PROSITE" id="PS51318">
    <property type="entry name" value="TAT"/>
    <property type="match status" value="1"/>
</dbReference>
<keyword evidence="7" id="KW-0732">Signal</keyword>
<evidence type="ECO:0000259" key="8">
    <source>
        <dbReference type="Pfam" id="PF01301"/>
    </source>
</evidence>
<comment type="caution">
    <text evidence="11">The sequence shown here is derived from an EMBL/GenBank/DDBJ whole genome shotgun (WGS) entry which is preliminary data.</text>
</comment>
<feature type="domain" description="Beta-galactosidase 1-like first all-beta" evidence="9">
    <location>
        <begin position="399"/>
        <end position="508"/>
    </location>
</feature>
<feature type="active site" description="Nucleophile" evidence="4">
    <location>
        <position position="263"/>
    </location>
</feature>
<dbReference type="PRINTS" id="PR00742">
    <property type="entry name" value="GLHYDRLASE35"/>
</dbReference>
<dbReference type="EMBL" id="AWGB01000011">
    <property type="protein sequence ID" value="ESQ92649.1"/>
    <property type="molecule type" value="Genomic_DNA"/>
</dbReference>
<evidence type="ECO:0000259" key="9">
    <source>
        <dbReference type="Pfam" id="PF21317"/>
    </source>
</evidence>
<keyword evidence="12" id="KW-1185">Reference proteome</keyword>
<dbReference type="PANTHER" id="PTHR23421">
    <property type="entry name" value="BETA-GALACTOSIDASE RELATED"/>
    <property type="match status" value="1"/>
</dbReference>
<dbReference type="InterPro" id="IPR048912">
    <property type="entry name" value="BetaGal1-like_ABD1"/>
</dbReference>
<dbReference type="eggNOG" id="COG1874">
    <property type="taxonomic scope" value="Bacteria"/>
</dbReference>
<dbReference type="RefSeq" id="WP_018082549.1">
    <property type="nucleotide sequence ID" value="NZ_AQWM01000015.1"/>
</dbReference>
<dbReference type="SUPFAM" id="SSF49785">
    <property type="entry name" value="Galactose-binding domain-like"/>
    <property type="match status" value="1"/>
</dbReference>
<proteinExistence type="inferred from homology"/>
<dbReference type="PATRIC" id="fig|1121022.4.peg.1495"/>
<feature type="domain" description="Beta-galactosidase galactose-binding" evidence="10">
    <location>
        <begin position="526"/>
        <end position="584"/>
    </location>
</feature>
<dbReference type="InterPro" id="IPR048913">
    <property type="entry name" value="BetaGal_gal-bd"/>
</dbReference>
<dbReference type="EC" id="3.2.1.23" evidence="5"/>